<dbReference type="AlphaFoldDB" id="A0A3N4P500"/>
<dbReference type="Gene3D" id="3.40.50.300">
    <property type="entry name" value="P-loop containing nucleotide triphosphate hydrolases"/>
    <property type="match status" value="1"/>
</dbReference>
<keyword evidence="6" id="KW-1185">Reference proteome</keyword>
<reference evidence="5 6" key="1">
    <citation type="submission" date="2018-11" db="EMBL/GenBank/DDBJ databases">
        <title>Aureibaculum marinum gen. nov., sp. nov., a member of the family Flavobacteriaceae isolated from the Bohai Sea.</title>
        <authorList>
            <person name="Ji X."/>
        </authorList>
    </citation>
    <scope>NUCLEOTIDE SEQUENCE [LARGE SCALE GENOMIC DNA]</scope>
    <source>
        <strain evidence="5 6">BH-SD17</strain>
    </source>
</reference>
<proteinExistence type="predicted"/>
<dbReference type="InterPro" id="IPR003593">
    <property type="entry name" value="AAA+_ATPase"/>
</dbReference>
<dbReference type="InterPro" id="IPR003439">
    <property type="entry name" value="ABC_transporter-like_ATP-bd"/>
</dbReference>
<sequence>MLQIKNISFSYHKSPILQNISFTVNEGEVLAIVGESGSGKSTLLKLLYGEFDLDEGQLFWKDKEILGPKFNLITGPDYMKFLSQEFDLMPSTTVEKNIGEFLSNFYLKEKKKRTDELIKVVELEDFAKTKVRFLSGGQKQRVALAKALANQPEVLLLDEPFSHIDNFRKRSLRRNLFAHLKKNNITTIVATHDQEDVLSFADKMLIIHKGKKIEMDTPQQLYNNPKNKLAASFFSEFNEFKLSEITDTNQNDIIFVYTHEIKRVEKSKFKAIVKNSYFKGNYYLIEAEFNNRNIFFEHDKKLDTNQTVCFNINIGILEKRLTKKVH</sequence>
<comment type="caution">
    <text evidence="5">The sequence shown here is derived from an EMBL/GenBank/DDBJ whole genome shotgun (WGS) entry which is preliminary data.</text>
</comment>
<evidence type="ECO:0000256" key="3">
    <source>
        <dbReference type="ARBA" id="ARBA00022840"/>
    </source>
</evidence>
<keyword evidence="1" id="KW-0813">Transport</keyword>
<dbReference type="OrthoDB" id="9802264at2"/>
<dbReference type="PANTHER" id="PTHR42781:SF9">
    <property type="entry name" value="AMINO ACID ABC TRANSPORTER, ATP-BINDING PROTEIN-RELATED"/>
    <property type="match status" value="1"/>
</dbReference>
<feature type="domain" description="ABC transporter" evidence="4">
    <location>
        <begin position="2"/>
        <end position="234"/>
    </location>
</feature>
<evidence type="ECO:0000313" key="5">
    <source>
        <dbReference type="EMBL" id="RPD99670.1"/>
    </source>
</evidence>
<gene>
    <name evidence="5" type="ORF">EGM88_03760</name>
</gene>
<keyword evidence="3 5" id="KW-0067">ATP-binding</keyword>
<dbReference type="PANTHER" id="PTHR42781">
    <property type="entry name" value="SPERMIDINE/PUTRESCINE IMPORT ATP-BINDING PROTEIN POTA"/>
    <property type="match status" value="1"/>
</dbReference>
<evidence type="ECO:0000256" key="2">
    <source>
        <dbReference type="ARBA" id="ARBA00022741"/>
    </source>
</evidence>
<dbReference type="EMBL" id="RPFJ01000003">
    <property type="protein sequence ID" value="RPD99670.1"/>
    <property type="molecule type" value="Genomic_DNA"/>
</dbReference>
<dbReference type="SUPFAM" id="SSF52540">
    <property type="entry name" value="P-loop containing nucleoside triphosphate hydrolases"/>
    <property type="match status" value="1"/>
</dbReference>
<keyword evidence="2" id="KW-0547">Nucleotide-binding</keyword>
<dbReference type="RefSeq" id="WP_123896635.1">
    <property type="nucleotide sequence ID" value="NZ_RPFJ01000003.1"/>
</dbReference>
<accession>A0A3N4P500</accession>
<protein>
    <submittedName>
        <fullName evidence="5">ABC transporter ATP-binding protein</fullName>
    </submittedName>
</protein>
<name>A0A3N4P500_9FLAO</name>
<dbReference type="SMART" id="SM00382">
    <property type="entry name" value="AAA"/>
    <property type="match status" value="1"/>
</dbReference>
<evidence type="ECO:0000259" key="4">
    <source>
        <dbReference type="PROSITE" id="PS50893"/>
    </source>
</evidence>
<dbReference type="Pfam" id="PF00005">
    <property type="entry name" value="ABC_tran"/>
    <property type="match status" value="1"/>
</dbReference>
<dbReference type="GO" id="GO:0005524">
    <property type="term" value="F:ATP binding"/>
    <property type="evidence" value="ECO:0007669"/>
    <property type="project" value="UniProtKB-KW"/>
</dbReference>
<dbReference type="InterPro" id="IPR050093">
    <property type="entry name" value="ABC_SmlMolc_Importer"/>
</dbReference>
<evidence type="ECO:0000256" key="1">
    <source>
        <dbReference type="ARBA" id="ARBA00022448"/>
    </source>
</evidence>
<dbReference type="InterPro" id="IPR017871">
    <property type="entry name" value="ABC_transporter-like_CS"/>
</dbReference>
<dbReference type="PROSITE" id="PS00211">
    <property type="entry name" value="ABC_TRANSPORTER_1"/>
    <property type="match status" value="1"/>
</dbReference>
<organism evidence="5 6">
    <name type="scientific">Aureibaculum marinum</name>
    <dbReference type="NCBI Taxonomy" id="2487930"/>
    <lineage>
        <taxon>Bacteria</taxon>
        <taxon>Pseudomonadati</taxon>
        <taxon>Bacteroidota</taxon>
        <taxon>Flavobacteriia</taxon>
        <taxon>Flavobacteriales</taxon>
        <taxon>Flavobacteriaceae</taxon>
        <taxon>Aureibaculum</taxon>
    </lineage>
</organism>
<dbReference type="GO" id="GO:0016887">
    <property type="term" value="F:ATP hydrolysis activity"/>
    <property type="evidence" value="ECO:0007669"/>
    <property type="project" value="InterPro"/>
</dbReference>
<dbReference type="Proteomes" id="UP000270856">
    <property type="component" value="Unassembled WGS sequence"/>
</dbReference>
<dbReference type="InterPro" id="IPR027417">
    <property type="entry name" value="P-loop_NTPase"/>
</dbReference>
<dbReference type="PROSITE" id="PS50893">
    <property type="entry name" value="ABC_TRANSPORTER_2"/>
    <property type="match status" value="1"/>
</dbReference>
<evidence type="ECO:0000313" key="6">
    <source>
        <dbReference type="Proteomes" id="UP000270856"/>
    </source>
</evidence>